<reference evidence="9 10" key="1">
    <citation type="submission" date="2024-08" db="EMBL/GenBank/DDBJ databases">
        <authorList>
            <person name="Arias E."/>
        </authorList>
    </citation>
    <scope>NUCLEOTIDE SEQUENCE [LARGE SCALE GENOMIC DNA]</scope>
    <source>
        <strain evidence="9 10">FAM 25317</strain>
    </source>
</reference>
<dbReference type="NCBIfam" id="TIGR03715">
    <property type="entry name" value="KxYKxGKxW"/>
    <property type="match status" value="1"/>
</dbReference>
<evidence type="ECO:0000256" key="1">
    <source>
        <dbReference type="ARBA" id="ARBA00022512"/>
    </source>
</evidence>
<dbReference type="Pfam" id="PF17883">
    <property type="entry name" value="MBG"/>
    <property type="match status" value="3"/>
</dbReference>
<dbReference type="Proteomes" id="UP001625389">
    <property type="component" value="Unassembled WGS sequence"/>
</dbReference>
<evidence type="ECO:0000256" key="6">
    <source>
        <dbReference type="SAM" id="MobiDB-lite"/>
    </source>
</evidence>
<dbReference type="Gene3D" id="3.10.430.110">
    <property type="match status" value="3"/>
</dbReference>
<keyword evidence="2" id="KW-0964">Secreted</keyword>
<comment type="caution">
    <text evidence="9">The sequence shown here is derived from an EMBL/GenBank/DDBJ whole genome shotgun (WGS) entry which is preliminary data.</text>
</comment>
<dbReference type="EMBL" id="JBGQPK010000035">
    <property type="protein sequence ID" value="MFL2029688.1"/>
    <property type="molecule type" value="Genomic_DNA"/>
</dbReference>
<feature type="compositionally biased region" description="Low complexity" evidence="6">
    <location>
        <begin position="997"/>
        <end position="1015"/>
    </location>
</feature>
<organism evidence="9 10">
    <name type="scientific">Loigolactobacillus zhaoyuanensis</name>
    <dbReference type="NCBI Taxonomy" id="2486017"/>
    <lineage>
        <taxon>Bacteria</taxon>
        <taxon>Bacillati</taxon>
        <taxon>Bacillota</taxon>
        <taxon>Bacilli</taxon>
        <taxon>Lactobacillales</taxon>
        <taxon>Lactobacillaceae</taxon>
        <taxon>Loigolactobacillus</taxon>
    </lineage>
</organism>
<dbReference type="NCBIfam" id="TIGR01167">
    <property type="entry name" value="LPXTG_anchor"/>
    <property type="match status" value="1"/>
</dbReference>
<feature type="region of interest" description="Disordered" evidence="6">
    <location>
        <begin position="52"/>
        <end position="110"/>
    </location>
</feature>
<keyword evidence="7" id="KW-0472">Membrane</keyword>
<evidence type="ECO:0000256" key="5">
    <source>
        <dbReference type="ARBA" id="ARBA00023088"/>
    </source>
</evidence>
<keyword evidence="4" id="KW-0677">Repeat</keyword>
<sequence length="1363" mass="140630">MEIHKLLSAESDIKQRYKMYKAGKQWLFASISVAALGSALIFGITTNATAATDTSDHSANTDGTLTTSAASELTDQSVTLKNSTEQSAVASSQSPTSNAPPTGSTATDQVSAASAVSAVNSAQASTTSAGDSVADNVVPTVAASSAGATSQSATAATSTAATSGEQGTANNVNATTNAANAVNQVVLRSTPTAKVAANTITLGDATKTYDDQTDTPITFKVTLSSNLKEPAAWYLSGSNDTMIALSSGDIDLSAVSQNVGTYVIRLTAAGLAKIQAANPGVTITMDDVIAGTLTIKAAFVPSQSINVISQSKYYDNDATNMPTSYQVSLPSFLTAPATWTKSSTTSTDTSVVYYDVPVSTGDLTSVTSQTVGTYPVTLSAQGLADLQAANPNYAVTTDTVVAGRFTILDNSKVIIGTTPASAGMYLPDTISVTLDRNMVVPADWTVNYDNAGQDSIVYNVPISYFNTDKVDLTTNGNYAVNFTAAALATLNTANAGLNLSTTNIEAGSISVNTATATSQFNPGNYYVTIADGGSSYTLAYGSGLTLELRLLNNNVGTVDVDNLTEFIIIPAGFNIATVDATGQYIASTSPAATLQAAIAATLADQGISYSGLTVTQLTDYDGRQTFRIQFASVSTVGDTLFDVPIVANNGSGVTSGYIGTNAATPDSSIMYLTSDPAYTQGAYGVTLSGYDNVATVANALGVTGAYALDSSYTNFVYPYTLTVGKVKDTYNLVGPTAVVLGTKTTTGAAQTTYDPTDFLPTTIVQGGRTYVLVGSSVTTPQSYPQITDPISSATTISTGNTYNIYYQEEVNQSDVDQATAVTVQDQSKVYDGTTSTDPTSYLVKVPSIYQVPAGWTATDTAGLYRVATSSGDLDLSGITSEDPGTYVVKLSDQGLNAFAAANPLYLFTHNIGISGHFVITPIVTTQYVDAATNASIKTATTDKGVFTTGDQYATSPAVISGYVLTATPTNASGTIGATNVTVTYQYTKVGSYVVTPPNGGTPTTTPYPTDPTDPGKVTTPTNDPANPVIPYVPGYIAVGNDGKPLPPIDPTNPAAGYTPPTLAAPTVDTPISYIANTKNATITYVDATTGTTIKVDAISGDKGTTSSYTTATEITALTAKGYVLVSDDVPQAGIVFATDTNNDQAYTVTLKHKFSTTTPADPTDPDYAATHKTINETISYVYADGSQADTPAKATLAFVRTVTTDQVTGNKTYGAWTAVSGDTFAAVVSPQITGYTASATQIAGITINGDSSDLYRTVVYSKINQAITPTTPTKPTTPEPSSVSNRVTTQPTAVSAQGTPIKLAATPTNQVVDLATTAHKLPQTGAANDTGLTAVGLVAVLTSLLGLFGIRKRKNDDDVNAPQ</sequence>
<dbReference type="Pfam" id="PF00746">
    <property type="entry name" value="Gram_pos_anchor"/>
    <property type="match status" value="1"/>
</dbReference>
<dbReference type="InterPro" id="IPR009459">
    <property type="entry name" value="MucBP_dom"/>
</dbReference>
<dbReference type="InterPro" id="IPR041495">
    <property type="entry name" value="Mub_B2"/>
</dbReference>
<keyword evidence="7" id="KW-0812">Transmembrane</keyword>
<evidence type="ECO:0000259" key="8">
    <source>
        <dbReference type="PROSITE" id="PS50847"/>
    </source>
</evidence>
<dbReference type="Gene3D" id="3.10.20.470">
    <property type="match status" value="1"/>
</dbReference>
<dbReference type="RefSeq" id="WP_407137503.1">
    <property type="nucleotide sequence ID" value="NZ_JBGQPK010000035.1"/>
</dbReference>
<dbReference type="InterPro" id="IPR041277">
    <property type="entry name" value="MBG_Lactobacillales"/>
</dbReference>
<proteinExistence type="predicted"/>
<evidence type="ECO:0000313" key="9">
    <source>
        <dbReference type="EMBL" id="MFL2029688.1"/>
    </source>
</evidence>
<dbReference type="Pfam" id="PF06458">
    <property type="entry name" value="MucBP"/>
    <property type="match status" value="1"/>
</dbReference>
<protein>
    <submittedName>
        <fullName evidence="9">MBG domain-containing protein</fullName>
    </submittedName>
</protein>
<dbReference type="Gene3D" id="2.60.40.4300">
    <property type="match status" value="1"/>
</dbReference>
<keyword evidence="3" id="KW-0732">Signal</keyword>
<evidence type="ECO:0000313" key="10">
    <source>
        <dbReference type="Proteomes" id="UP001625389"/>
    </source>
</evidence>
<dbReference type="InterPro" id="IPR019931">
    <property type="entry name" value="LPXTG_anchor"/>
</dbReference>
<feature type="compositionally biased region" description="Low complexity" evidence="6">
    <location>
        <begin position="52"/>
        <end position="62"/>
    </location>
</feature>
<feature type="transmembrane region" description="Helical" evidence="7">
    <location>
        <begin position="1331"/>
        <end position="1350"/>
    </location>
</feature>
<evidence type="ECO:0000256" key="3">
    <source>
        <dbReference type="ARBA" id="ARBA00022729"/>
    </source>
</evidence>
<dbReference type="InterPro" id="IPR022263">
    <property type="entry name" value="KxYKxGKxW"/>
</dbReference>
<keyword evidence="1" id="KW-0134">Cell wall</keyword>
<keyword evidence="10" id="KW-1185">Reference proteome</keyword>
<keyword evidence="5" id="KW-0572">Peptidoglycan-anchor</keyword>
<name>A0ABW8UE31_9LACO</name>
<evidence type="ECO:0000256" key="2">
    <source>
        <dbReference type="ARBA" id="ARBA00022525"/>
    </source>
</evidence>
<dbReference type="Gene3D" id="3.10.20.320">
    <property type="entry name" value="Putative peptidoglycan bound protein (lpxtg motif)"/>
    <property type="match status" value="1"/>
</dbReference>
<evidence type="ECO:0000256" key="4">
    <source>
        <dbReference type="ARBA" id="ARBA00022737"/>
    </source>
</evidence>
<dbReference type="Pfam" id="PF17966">
    <property type="entry name" value="Muc_B2"/>
    <property type="match status" value="1"/>
</dbReference>
<feature type="transmembrane region" description="Helical" evidence="7">
    <location>
        <begin position="26"/>
        <end position="45"/>
    </location>
</feature>
<feature type="region of interest" description="Disordered" evidence="6">
    <location>
        <begin position="997"/>
        <end position="1025"/>
    </location>
</feature>
<dbReference type="Pfam" id="PF17965">
    <property type="entry name" value="MucBP_2"/>
    <property type="match status" value="1"/>
</dbReference>
<feature type="compositionally biased region" description="Polar residues" evidence="6">
    <location>
        <begin position="63"/>
        <end position="103"/>
    </location>
</feature>
<dbReference type="InterPro" id="IPR041558">
    <property type="entry name" value="MucBP_2"/>
</dbReference>
<evidence type="ECO:0000256" key="7">
    <source>
        <dbReference type="SAM" id="Phobius"/>
    </source>
</evidence>
<dbReference type="PROSITE" id="PS50847">
    <property type="entry name" value="GRAM_POS_ANCHORING"/>
    <property type="match status" value="1"/>
</dbReference>
<gene>
    <name evidence="9" type="ORF">ACEN34_08670</name>
</gene>
<feature type="domain" description="Gram-positive cocci surface proteins LPxTG" evidence="8">
    <location>
        <begin position="1321"/>
        <end position="1361"/>
    </location>
</feature>
<keyword evidence="7" id="KW-1133">Transmembrane helix</keyword>
<dbReference type="Pfam" id="PF19258">
    <property type="entry name" value="KxYKxGKxW_sig"/>
    <property type="match status" value="1"/>
</dbReference>
<accession>A0ABW8UE31</accession>